<dbReference type="Pfam" id="PF13193">
    <property type="entry name" value="AMP-binding_C"/>
    <property type="match status" value="1"/>
</dbReference>
<evidence type="ECO:0000259" key="7">
    <source>
        <dbReference type="Pfam" id="PF00501"/>
    </source>
</evidence>
<comment type="similarity">
    <text evidence="1">Belongs to the ATP-dependent AMP-binding enzyme family.</text>
</comment>
<dbReference type="SUPFAM" id="SSF56801">
    <property type="entry name" value="Acetyl-CoA synthetase-like"/>
    <property type="match status" value="1"/>
</dbReference>
<dbReference type="Gene3D" id="3.30.300.30">
    <property type="match status" value="1"/>
</dbReference>
<dbReference type="CDD" id="cd05971">
    <property type="entry name" value="MACS_like_3"/>
    <property type="match status" value="1"/>
</dbReference>
<dbReference type="GO" id="GO:0006637">
    <property type="term" value="P:acyl-CoA metabolic process"/>
    <property type="evidence" value="ECO:0007669"/>
    <property type="project" value="TreeGrafter"/>
</dbReference>
<dbReference type="EC" id="6.2.1.2" evidence="5"/>
<dbReference type="GO" id="GO:0031956">
    <property type="term" value="F:medium-chain fatty acid-CoA ligase activity"/>
    <property type="evidence" value="ECO:0007669"/>
    <property type="project" value="UniProtKB-EC"/>
</dbReference>
<dbReference type="InterPro" id="IPR051087">
    <property type="entry name" value="Mitochondrial_ACSM"/>
</dbReference>
<evidence type="ECO:0000256" key="3">
    <source>
        <dbReference type="ARBA" id="ARBA00022741"/>
    </source>
</evidence>
<dbReference type="InterPro" id="IPR045851">
    <property type="entry name" value="AMP-bd_C_sf"/>
</dbReference>
<dbReference type="FunFam" id="3.40.50.12780:FF:000063">
    <property type="entry name" value="Acetyl-coenzyme A synthetase"/>
    <property type="match status" value="1"/>
</dbReference>
<dbReference type="PROSITE" id="PS00455">
    <property type="entry name" value="AMP_BINDING"/>
    <property type="match status" value="1"/>
</dbReference>
<accession>A0A1L2FUL0</accession>
<dbReference type="PANTHER" id="PTHR43605:SF10">
    <property type="entry name" value="ACYL-COA SYNTHETASE MEDIUM CHAIN FAMILY MEMBER 3"/>
    <property type="match status" value="1"/>
</dbReference>
<dbReference type="Gene3D" id="3.40.50.12780">
    <property type="entry name" value="N-terminal domain of ligase-like"/>
    <property type="match status" value="1"/>
</dbReference>
<evidence type="ECO:0000256" key="2">
    <source>
        <dbReference type="ARBA" id="ARBA00022598"/>
    </source>
</evidence>
<organism evidence="9">
    <name type="scientific">Rostrostelium ellipticum</name>
    <dbReference type="NCBI Taxonomy" id="361140"/>
    <lineage>
        <taxon>Eukaryota</taxon>
        <taxon>Amoebozoa</taxon>
        <taxon>Evosea</taxon>
        <taxon>Eumycetozoa</taxon>
        <taxon>Dictyostelia</taxon>
        <taxon>Acytosteliales</taxon>
        <taxon>Acytosteliaceae</taxon>
        <taxon>Rostrostelium</taxon>
    </lineage>
</organism>
<evidence type="ECO:0000259" key="8">
    <source>
        <dbReference type="Pfam" id="PF13193"/>
    </source>
</evidence>
<feature type="domain" description="AMP-dependent synthetase/ligase" evidence="7">
    <location>
        <begin position="97"/>
        <end position="476"/>
    </location>
</feature>
<keyword evidence="3" id="KW-0547">Nucleotide-binding</keyword>
<feature type="domain" description="AMP-binding enzyme C-terminal" evidence="8">
    <location>
        <begin position="526"/>
        <end position="604"/>
    </location>
</feature>
<evidence type="ECO:0000256" key="1">
    <source>
        <dbReference type="ARBA" id="ARBA00006432"/>
    </source>
</evidence>
<comment type="catalytic activity">
    <reaction evidence="6">
        <text>a medium-chain fatty acid + ATP + CoA = a medium-chain fatty acyl-CoA + AMP + diphosphate</text>
        <dbReference type="Rhea" id="RHEA:48340"/>
        <dbReference type="ChEBI" id="CHEBI:30616"/>
        <dbReference type="ChEBI" id="CHEBI:33019"/>
        <dbReference type="ChEBI" id="CHEBI:57287"/>
        <dbReference type="ChEBI" id="CHEBI:59558"/>
        <dbReference type="ChEBI" id="CHEBI:90546"/>
        <dbReference type="ChEBI" id="CHEBI:456215"/>
        <dbReference type="EC" id="6.2.1.2"/>
    </reaction>
    <physiologicalReaction direction="left-to-right" evidence="6">
        <dbReference type="Rhea" id="RHEA:48341"/>
    </physiologicalReaction>
</comment>
<evidence type="ECO:0000313" key="9">
    <source>
        <dbReference type="EMBL" id="AOE43155.1"/>
    </source>
</evidence>
<proteinExistence type="inferred from homology"/>
<evidence type="ECO:0000256" key="5">
    <source>
        <dbReference type="ARBA" id="ARBA00039009"/>
    </source>
</evidence>
<dbReference type="InterPro" id="IPR020845">
    <property type="entry name" value="AMP-binding_CS"/>
</dbReference>
<dbReference type="InterPro" id="IPR000873">
    <property type="entry name" value="AMP-dep_synth/lig_dom"/>
</dbReference>
<dbReference type="Pfam" id="PF00501">
    <property type="entry name" value="AMP-binding"/>
    <property type="match status" value="1"/>
</dbReference>
<reference evidence="9" key="1">
    <citation type="submission" date="2016-06" db="EMBL/GenBank/DDBJ databases">
        <title>A core phylogeny of Dictyostelia derived from 50 functionally divergent proteins retrieved from five existing and six newly sequenced genomes.</title>
        <authorList>
            <person name="Singh R."/>
            <person name="Schilde C."/>
            <person name="Gezzard T."/>
            <person name="Schaap P."/>
        </authorList>
    </citation>
    <scope>NUCLEOTIDE SEQUENCE</scope>
    <source>
        <strain evidence="9">AE2</strain>
    </source>
</reference>
<dbReference type="AlphaFoldDB" id="A0A1L2FUL0"/>
<dbReference type="InterPro" id="IPR049515">
    <property type="entry name" value="MACS_put"/>
</dbReference>
<dbReference type="GO" id="GO:0005524">
    <property type="term" value="F:ATP binding"/>
    <property type="evidence" value="ECO:0007669"/>
    <property type="project" value="UniProtKB-KW"/>
</dbReference>
<keyword evidence="4" id="KW-0067">ATP-binding</keyword>
<evidence type="ECO:0000256" key="6">
    <source>
        <dbReference type="ARBA" id="ARBA00048477"/>
    </source>
</evidence>
<keyword evidence="2" id="KW-0436">Ligase</keyword>
<protein>
    <recommendedName>
        <fullName evidence="5">medium-chain acyl-CoA ligase</fullName>
        <ecNumber evidence="5">6.2.1.2</ecNumber>
    </recommendedName>
</protein>
<dbReference type="GO" id="GO:0004321">
    <property type="term" value="F:fatty-acyl-CoA synthase activity"/>
    <property type="evidence" value="ECO:0007669"/>
    <property type="project" value="TreeGrafter"/>
</dbReference>
<evidence type="ECO:0000256" key="4">
    <source>
        <dbReference type="ARBA" id="ARBA00022840"/>
    </source>
</evidence>
<dbReference type="EMBL" id="KX539317">
    <property type="protein sequence ID" value="AOE43155.1"/>
    <property type="molecule type" value="Genomic_DNA"/>
</dbReference>
<dbReference type="GO" id="GO:0006633">
    <property type="term" value="P:fatty acid biosynthetic process"/>
    <property type="evidence" value="ECO:0007669"/>
    <property type="project" value="TreeGrafter"/>
</dbReference>
<dbReference type="InterPro" id="IPR042099">
    <property type="entry name" value="ANL_N_sf"/>
</dbReference>
<dbReference type="FunFam" id="3.30.300.30:FF:000005">
    <property type="entry name" value="Acyl-coenzyme A synthetase ACSM5, mitochondrial"/>
    <property type="match status" value="1"/>
</dbReference>
<dbReference type="PANTHER" id="PTHR43605">
    <property type="entry name" value="ACYL-COENZYME A SYNTHETASE"/>
    <property type="match status" value="1"/>
</dbReference>
<sequence>MISLRSSASLAATTRLSLRCVSTNINKTLYRGYTSSNHNNNHNNNHKDAYAESRHLTLNCNRAQGTDYKQIANSFKWTIPEHFNIGSEICDKHLLHSRDRNAVVYEDEEGRIESITFGQLHSESNQLANALTSFGIARGDRVGVLLSQGIETALSHTTNFRIGAISIPLFTLFGPEALVYRLSNAEVSAVFTDYDNLPKLLQIKPSLPHLKKIIVYSRNKSATLSDPLLYQLSQYKDLVVVWENVRNNFTNKFTPVKTSAEDPALIIFTSGTTGNPKGCLHAHRVLIGHLPGVQLPQNFFPQEGKELCFYTPADWAWIGGLIDVLLPSLYYGVTVLAHRATKFSAERIANMMVRHRVTSCFLPPTALKMMRQATMPAMNQHILSVGSGGESLGDQLLAWGVKTFGTPINEFYGQTEANLLVGNCSKIMPVKNGSMGKAIPGHRVHIVDERGNELPVGQVGNIALRTPDPVVFLRYWNNDAATKSKYIGQWLVTGDLGRVDEDGYFWYVGRDDDIINSSGYRIGPCEIENCLLNHPAVAMAGVVGVPDELRGEVVKAYVVLRKEVQPSEKLRAEIQEFVKRNLAAHEYPRLLEFIDQLPMTTTGKIIRKDLREMHAKQQSSKK</sequence>
<dbReference type="InterPro" id="IPR025110">
    <property type="entry name" value="AMP-bd_C"/>
</dbReference>
<name>A0A1L2FUL0_9MYCE</name>